<protein>
    <submittedName>
        <fullName evidence="1">Uncharacterized protein</fullName>
    </submittedName>
</protein>
<name>A0A518GB07_9BACT</name>
<dbReference type="EMBL" id="CP036298">
    <property type="protein sequence ID" value="QDV25795.1"/>
    <property type="molecule type" value="Genomic_DNA"/>
</dbReference>
<evidence type="ECO:0000313" key="2">
    <source>
        <dbReference type="Proteomes" id="UP000318017"/>
    </source>
</evidence>
<dbReference type="AlphaFoldDB" id="A0A518GB07"/>
<evidence type="ECO:0000313" key="1">
    <source>
        <dbReference type="EMBL" id="QDV25795.1"/>
    </source>
</evidence>
<proteinExistence type="predicted"/>
<sequence>MDRNQRTSLAIALRQRYQESRKAEKSSILDEFVAVTGFHRKYATRVLLDPAAEIVPARSVAYKKVYDEAVKETLIVLGKASDRICGKRLKAIIPVLLASLEGHNRLKLDAEVRERVLASVSVSHYVFM</sequence>
<dbReference type="OrthoDB" id="9798664at2"/>
<dbReference type="RefSeq" id="WP_145081364.1">
    <property type="nucleotide sequence ID" value="NZ_CP036298.1"/>
</dbReference>
<organism evidence="1 2">
    <name type="scientific">Aureliella helgolandensis</name>
    <dbReference type="NCBI Taxonomy" id="2527968"/>
    <lineage>
        <taxon>Bacteria</taxon>
        <taxon>Pseudomonadati</taxon>
        <taxon>Planctomycetota</taxon>
        <taxon>Planctomycetia</taxon>
        <taxon>Pirellulales</taxon>
        <taxon>Pirellulaceae</taxon>
        <taxon>Aureliella</taxon>
    </lineage>
</organism>
<accession>A0A518GB07</accession>
<dbReference type="Proteomes" id="UP000318017">
    <property type="component" value="Chromosome"/>
</dbReference>
<keyword evidence="2" id="KW-1185">Reference proteome</keyword>
<reference evidence="1 2" key="1">
    <citation type="submission" date="2019-02" db="EMBL/GenBank/DDBJ databases">
        <title>Deep-cultivation of Planctomycetes and their phenomic and genomic characterization uncovers novel biology.</title>
        <authorList>
            <person name="Wiegand S."/>
            <person name="Jogler M."/>
            <person name="Boedeker C."/>
            <person name="Pinto D."/>
            <person name="Vollmers J."/>
            <person name="Rivas-Marin E."/>
            <person name="Kohn T."/>
            <person name="Peeters S.H."/>
            <person name="Heuer A."/>
            <person name="Rast P."/>
            <person name="Oberbeckmann S."/>
            <person name="Bunk B."/>
            <person name="Jeske O."/>
            <person name="Meyerdierks A."/>
            <person name="Storesund J.E."/>
            <person name="Kallscheuer N."/>
            <person name="Luecker S."/>
            <person name="Lage O.M."/>
            <person name="Pohl T."/>
            <person name="Merkel B.J."/>
            <person name="Hornburger P."/>
            <person name="Mueller R.-W."/>
            <person name="Bruemmer F."/>
            <person name="Labrenz M."/>
            <person name="Spormann A.M."/>
            <person name="Op den Camp H."/>
            <person name="Overmann J."/>
            <person name="Amann R."/>
            <person name="Jetten M.S.M."/>
            <person name="Mascher T."/>
            <person name="Medema M.H."/>
            <person name="Devos D.P."/>
            <person name="Kaster A.-K."/>
            <person name="Ovreas L."/>
            <person name="Rohde M."/>
            <person name="Galperin M.Y."/>
            <person name="Jogler C."/>
        </authorList>
    </citation>
    <scope>NUCLEOTIDE SEQUENCE [LARGE SCALE GENOMIC DNA]</scope>
    <source>
        <strain evidence="1 2">Q31a</strain>
    </source>
</reference>
<gene>
    <name evidence="1" type="ORF">Q31a_41220</name>
</gene>
<dbReference type="KEGG" id="ahel:Q31a_41220"/>